<evidence type="ECO:0000259" key="4">
    <source>
        <dbReference type="PROSITE" id="PS01031"/>
    </source>
</evidence>
<evidence type="ECO:0000313" key="5">
    <source>
        <dbReference type="EMBL" id="SJZ48412.1"/>
    </source>
</evidence>
<proteinExistence type="inferred from homology"/>
<feature type="domain" description="SHSP" evidence="4">
    <location>
        <begin position="37"/>
        <end position="152"/>
    </location>
</feature>
<dbReference type="RefSeq" id="WP_078786293.1">
    <property type="nucleotide sequence ID" value="NZ_CACZYW010000016.1"/>
</dbReference>
<evidence type="ECO:0000256" key="2">
    <source>
        <dbReference type="RuleBase" id="RU003616"/>
    </source>
</evidence>
<dbReference type="PROSITE" id="PS01031">
    <property type="entry name" value="SHSP"/>
    <property type="match status" value="1"/>
</dbReference>
<dbReference type="OrthoDB" id="9811615at2"/>
<organism evidence="5 6">
    <name type="scientific">Eubacterium ruminantium</name>
    <dbReference type="NCBI Taxonomy" id="42322"/>
    <lineage>
        <taxon>Bacteria</taxon>
        <taxon>Bacillati</taxon>
        <taxon>Bacillota</taxon>
        <taxon>Clostridia</taxon>
        <taxon>Eubacteriales</taxon>
        <taxon>Eubacteriaceae</taxon>
        <taxon>Eubacterium</taxon>
    </lineage>
</organism>
<dbReference type="AlphaFoldDB" id="A0A1T4L103"/>
<keyword evidence="6" id="KW-1185">Reference proteome</keyword>
<dbReference type="SUPFAM" id="SSF49764">
    <property type="entry name" value="HSP20-like chaperones"/>
    <property type="match status" value="1"/>
</dbReference>
<dbReference type="PANTHER" id="PTHR11527">
    <property type="entry name" value="HEAT-SHOCK PROTEIN 20 FAMILY MEMBER"/>
    <property type="match status" value="1"/>
</dbReference>
<dbReference type="CDD" id="cd06471">
    <property type="entry name" value="ACD_LpsHSP_like"/>
    <property type="match status" value="1"/>
</dbReference>
<dbReference type="Pfam" id="PF00011">
    <property type="entry name" value="HSP20"/>
    <property type="match status" value="1"/>
</dbReference>
<accession>A0A1T4L103</accession>
<dbReference type="InterPro" id="IPR002068">
    <property type="entry name" value="A-crystallin/Hsp20_dom"/>
</dbReference>
<evidence type="ECO:0000256" key="1">
    <source>
        <dbReference type="PROSITE-ProRule" id="PRU00285"/>
    </source>
</evidence>
<sequence>MYYTNIFNDGFVEDFLDELFGGATGRSCGEENKKSQPPKRVANLRTDISEDDKGYKFEVDLPGFDKSEVSIELKNDYLTIRAEHAEKEENKEAEETKYLRKERYKGLRQRSYYVGENIKAEGIKASFNNGVLTIDVPKPEPKEEAKVTINID</sequence>
<dbReference type="Gene3D" id="2.60.40.790">
    <property type="match status" value="1"/>
</dbReference>
<evidence type="ECO:0000313" key="6">
    <source>
        <dbReference type="Proteomes" id="UP000189857"/>
    </source>
</evidence>
<reference evidence="5 6" key="1">
    <citation type="submission" date="2017-02" db="EMBL/GenBank/DDBJ databases">
        <authorList>
            <person name="Peterson S.W."/>
        </authorList>
    </citation>
    <scope>NUCLEOTIDE SEQUENCE [LARGE SCALE GENOMIC DNA]</scope>
    <source>
        <strain evidence="5 6">ATCC 17233</strain>
    </source>
</reference>
<protein>
    <submittedName>
        <fullName evidence="5">Molecular chaperone IbpA, HSP20 family</fullName>
    </submittedName>
</protein>
<comment type="similarity">
    <text evidence="1 2">Belongs to the small heat shock protein (HSP20) family.</text>
</comment>
<feature type="region of interest" description="Disordered" evidence="3">
    <location>
        <begin position="27"/>
        <end position="47"/>
    </location>
</feature>
<dbReference type="Proteomes" id="UP000189857">
    <property type="component" value="Unassembled WGS sequence"/>
</dbReference>
<evidence type="ECO:0000256" key="3">
    <source>
        <dbReference type="SAM" id="MobiDB-lite"/>
    </source>
</evidence>
<name>A0A1T4L103_9FIRM</name>
<gene>
    <name evidence="5" type="ORF">SAMN02745110_00609</name>
</gene>
<dbReference type="InterPro" id="IPR031107">
    <property type="entry name" value="Small_HSP"/>
</dbReference>
<dbReference type="EMBL" id="FUXA01000005">
    <property type="protein sequence ID" value="SJZ48412.1"/>
    <property type="molecule type" value="Genomic_DNA"/>
</dbReference>
<dbReference type="InterPro" id="IPR008978">
    <property type="entry name" value="HSP20-like_chaperone"/>
</dbReference>